<accession>B2KAT5</accession>
<comment type="similarity">
    <text evidence="2">Belongs to the PhoH family.</text>
</comment>
<dbReference type="EMBL" id="CP001055">
    <property type="protein sequence ID" value="ACC97631.1"/>
    <property type="molecule type" value="Genomic_DNA"/>
</dbReference>
<keyword evidence="3" id="KW-0963">Cytoplasm</keyword>
<keyword evidence="4" id="KW-0547">Nucleotide-binding</keyword>
<protein>
    <recommendedName>
        <fullName evidence="6">PhoH-like protein</fullName>
    </recommendedName>
</protein>
<evidence type="ECO:0000256" key="6">
    <source>
        <dbReference type="ARBA" id="ARBA00039970"/>
    </source>
</evidence>
<dbReference type="Pfam" id="PF02562">
    <property type="entry name" value="PhoH"/>
    <property type="match status" value="1"/>
</dbReference>
<comment type="subcellular location">
    <subcellularLocation>
        <location evidence="1">Cytoplasm</location>
    </subcellularLocation>
</comment>
<evidence type="ECO:0000313" key="8">
    <source>
        <dbReference type="EMBL" id="ACC97631.1"/>
    </source>
</evidence>
<dbReference type="KEGG" id="emi:Emin_0064"/>
<dbReference type="OrthoDB" id="9773137at2"/>
<dbReference type="PANTHER" id="PTHR30473">
    <property type="entry name" value="PROTEIN PHOH"/>
    <property type="match status" value="1"/>
</dbReference>
<dbReference type="FunFam" id="3.40.50.300:FF:000013">
    <property type="entry name" value="PhoH family ATPase"/>
    <property type="match status" value="1"/>
</dbReference>
<organism evidence="8 9">
    <name type="scientific">Elusimicrobium minutum (strain Pei191)</name>
    <dbReference type="NCBI Taxonomy" id="445932"/>
    <lineage>
        <taxon>Bacteria</taxon>
        <taxon>Pseudomonadati</taxon>
        <taxon>Elusimicrobiota</taxon>
        <taxon>Elusimicrobia</taxon>
        <taxon>Elusimicrobiales</taxon>
        <taxon>Elusimicrobiaceae</taxon>
        <taxon>Elusimicrobium</taxon>
    </lineage>
</organism>
<dbReference type="GO" id="GO:0005524">
    <property type="term" value="F:ATP binding"/>
    <property type="evidence" value="ECO:0007669"/>
    <property type="project" value="UniProtKB-KW"/>
</dbReference>
<evidence type="ECO:0000256" key="2">
    <source>
        <dbReference type="ARBA" id="ARBA00010393"/>
    </source>
</evidence>
<dbReference type="STRING" id="445932.Emin_0064"/>
<dbReference type="SUPFAM" id="SSF52540">
    <property type="entry name" value="P-loop containing nucleoside triphosphate hydrolases"/>
    <property type="match status" value="1"/>
</dbReference>
<dbReference type="Gene3D" id="3.40.50.300">
    <property type="entry name" value="P-loop containing nucleotide triphosphate hydrolases"/>
    <property type="match status" value="1"/>
</dbReference>
<keyword evidence="5" id="KW-0067">ATP-binding</keyword>
<evidence type="ECO:0000256" key="4">
    <source>
        <dbReference type="ARBA" id="ARBA00022741"/>
    </source>
</evidence>
<dbReference type="Proteomes" id="UP000001029">
    <property type="component" value="Chromosome"/>
</dbReference>
<dbReference type="GO" id="GO:0005829">
    <property type="term" value="C:cytosol"/>
    <property type="evidence" value="ECO:0007669"/>
    <property type="project" value="TreeGrafter"/>
</dbReference>
<keyword evidence="9" id="KW-1185">Reference proteome</keyword>
<dbReference type="HOGENOM" id="CLU_051654_0_0_0"/>
<sequence length="309" mass="34752">MIKKIKLKNQDEIFLVLGEQDTRLKAFEKEFKVEIYVRYNEDGEGAEISISGVNSRVDKCADKIKKLLSNKDIVTSLQKNAYDKPFKDGIIFYPDHAAPIKPRTKNQQKYIETIFANDLIISLGPAGTGKTFLACACALRALELGMISRVIISRPIVEAGEKLGFLPGDINEKVDPYLRPVYDAFNSMLGIEKFRAMRYNGTLEIVPLAYMRGRTLENAFIILDEAQNTLPEQMKMFLTRMGSNSKMIINGDPTQIDLSVKKESGLITAAKILKNIDGIAVVEFEEEDIVRHPIVKAVIEAYAKAEKRK</sequence>
<evidence type="ECO:0000256" key="1">
    <source>
        <dbReference type="ARBA" id="ARBA00004496"/>
    </source>
</evidence>
<feature type="domain" description="PhoH-like protein" evidence="7">
    <location>
        <begin position="100"/>
        <end position="302"/>
    </location>
</feature>
<dbReference type="InterPro" id="IPR051451">
    <property type="entry name" value="PhoH2-like"/>
</dbReference>
<reference evidence="8 9" key="1">
    <citation type="journal article" date="2009" name="Appl. Environ. Microbiol.">
        <title>Genomic analysis of 'Elusimicrobium minutum,' the first cultivated representative of the phylum 'Elusimicrobia' (formerly termite group 1).</title>
        <authorList>
            <person name="Herlemann D.P.R."/>
            <person name="Geissinger O."/>
            <person name="Ikeda-Ohtsubo W."/>
            <person name="Kunin V."/>
            <person name="Sun H."/>
            <person name="Lapidus A."/>
            <person name="Hugenholtz P."/>
            <person name="Brune A."/>
        </authorList>
    </citation>
    <scope>NUCLEOTIDE SEQUENCE [LARGE SCALE GENOMIC DNA]</scope>
    <source>
        <strain evidence="8 9">Pei191</strain>
    </source>
</reference>
<evidence type="ECO:0000313" key="9">
    <source>
        <dbReference type="Proteomes" id="UP000001029"/>
    </source>
</evidence>
<name>B2KAT5_ELUMP</name>
<evidence type="ECO:0000259" key="7">
    <source>
        <dbReference type="Pfam" id="PF02562"/>
    </source>
</evidence>
<dbReference type="AlphaFoldDB" id="B2KAT5"/>
<evidence type="ECO:0000256" key="3">
    <source>
        <dbReference type="ARBA" id="ARBA00022490"/>
    </source>
</evidence>
<dbReference type="InterPro" id="IPR027417">
    <property type="entry name" value="P-loop_NTPase"/>
</dbReference>
<evidence type="ECO:0000256" key="5">
    <source>
        <dbReference type="ARBA" id="ARBA00022840"/>
    </source>
</evidence>
<proteinExistence type="inferred from homology"/>
<dbReference type="PANTHER" id="PTHR30473:SF1">
    <property type="entry name" value="PHOH-LIKE PROTEIN"/>
    <property type="match status" value="1"/>
</dbReference>
<dbReference type="RefSeq" id="WP_012414246.1">
    <property type="nucleotide sequence ID" value="NC_010644.1"/>
</dbReference>
<dbReference type="InterPro" id="IPR003714">
    <property type="entry name" value="PhoH"/>
</dbReference>
<gene>
    <name evidence="8" type="ordered locus">Emin_0064</name>
</gene>